<feature type="signal peptide" evidence="3">
    <location>
        <begin position="1"/>
        <end position="26"/>
    </location>
</feature>
<organism evidence="5 6">
    <name type="scientific">Undibacterium arcticum</name>
    <dbReference type="NCBI Taxonomy" id="1762892"/>
    <lineage>
        <taxon>Bacteria</taxon>
        <taxon>Pseudomonadati</taxon>
        <taxon>Pseudomonadota</taxon>
        <taxon>Betaproteobacteria</taxon>
        <taxon>Burkholderiales</taxon>
        <taxon>Oxalobacteraceae</taxon>
        <taxon>Undibacterium</taxon>
    </lineage>
</organism>
<protein>
    <submittedName>
        <fullName evidence="5">Glycine zipper 2TM domain-containing protein</fullName>
    </submittedName>
</protein>
<reference evidence="6" key="1">
    <citation type="journal article" date="2019" name="Int. J. Syst. Evol. Microbiol.">
        <title>The Global Catalogue of Microorganisms (GCM) 10K type strain sequencing project: providing services to taxonomists for standard genome sequencing and annotation.</title>
        <authorList>
            <consortium name="The Broad Institute Genomics Platform"/>
            <consortium name="The Broad Institute Genome Sequencing Center for Infectious Disease"/>
            <person name="Wu L."/>
            <person name="Ma J."/>
        </authorList>
    </citation>
    <scope>NUCLEOTIDE SEQUENCE [LARGE SCALE GENOMIC DNA]</scope>
    <source>
        <strain evidence="6">KCTC 42986</strain>
    </source>
</reference>
<dbReference type="RefSeq" id="WP_390329290.1">
    <property type="nucleotide sequence ID" value="NZ_JBHRTP010000052.1"/>
</dbReference>
<comment type="subcellular location">
    <subcellularLocation>
        <location evidence="1">Membrane</location>
    </subcellularLocation>
</comment>
<dbReference type="InterPro" id="IPR008816">
    <property type="entry name" value="Gly_zipper_2TM_dom"/>
</dbReference>
<feature type="domain" description="Glycine zipper 2TM" evidence="4">
    <location>
        <begin position="70"/>
        <end position="108"/>
    </location>
</feature>
<evidence type="ECO:0000256" key="1">
    <source>
        <dbReference type="ARBA" id="ARBA00004370"/>
    </source>
</evidence>
<feature type="chain" id="PRO_5045848557" evidence="3">
    <location>
        <begin position="27"/>
        <end position="170"/>
    </location>
</feature>
<gene>
    <name evidence="5" type="ORF">ACFOFO_16165</name>
</gene>
<accession>A0ABV7F3M4</accession>
<dbReference type="EMBL" id="JBHRTP010000052">
    <property type="protein sequence ID" value="MFC3109477.1"/>
    <property type="molecule type" value="Genomic_DNA"/>
</dbReference>
<dbReference type="PANTHER" id="PTHR35603">
    <property type="match status" value="1"/>
</dbReference>
<evidence type="ECO:0000259" key="4">
    <source>
        <dbReference type="Pfam" id="PF05433"/>
    </source>
</evidence>
<keyword evidence="3" id="KW-0732">Signal</keyword>
<evidence type="ECO:0000256" key="3">
    <source>
        <dbReference type="SAM" id="SignalP"/>
    </source>
</evidence>
<dbReference type="Pfam" id="PF05433">
    <property type="entry name" value="Rick_17kDa_Anti"/>
    <property type="match status" value="1"/>
</dbReference>
<name>A0ABV7F3M4_9BURK</name>
<evidence type="ECO:0000313" key="5">
    <source>
        <dbReference type="EMBL" id="MFC3109477.1"/>
    </source>
</evidence>
<keyword evidence="6" id="KW-1185">Reference proteome</keyword>
<dbReference type="PANTHER" id="PTHR35603:SF2">
    <property type="entry name" value="OUTER MEMBRANE LIPOPROTEIN"/>
    <property type="match status" value="1"/>
</dbReference>
<dbReference type="Proteomes" id="UP001595530">
    <property type="component" value="Unassembled WGS sequence"/>
</dbReference>
<sequence length="170" mass="18003">MNVRINLLKLGALVFSSVLPFASSFAASFDDIARVINVTPNQERYVQQQQVCDSANIPVSYQGSSDRSAGGSIIGGVAGALLGNQIGGGNGRTVATAVGAIAGAMTGDRLDNRGNGYHGEPSRSCHWENNVTSRMNGYVVTYDYNGHSYTTVMPYDPGQQIRVSISVSPR</sequence>
<evidence type="ECO:0000313" key="6">
    <source>
        <dbReference type="Proteomes" id="UP001595530"/>
    </source>
</evidence>
<proteinExistence type="predicted"/>
<dbReference type="InterPro" id="IPR051407">
    <property type="entry name" value="Bact_OM_lipoprot/Surf_antigen"/>
</dbReference>
<comment type="caution">
    <text evidence="5">The sequence shown here is derived from an EMBL/GenBank/DDBJ whole genome shotgun (WGS) entry which is preliminary data.</text>
</comment>
<keyword evidence="2" id="KW-0472">Membrane</keyword>
<evidence type="ECO:0000256" key="2">
    <source>
        <dbReference type="ARBA" id="ARBA00023136"/>
    </source>
</evidence>